<evidence type="ECO:0000313" key="2">
    <source>
        <dbReference type="EMBL" id="PSK35815.1"/>
    </source>
</evidence>
<dbReference type="InterPro" id="IPR000396">
    <property type="entry name" value="Pdiesterase2"/>
</dbReference>
<dbReference type="EMBL" id="PYFQ01000013">
    <property type="protein sequence ID" value="PSK35815.1"/>
    <property type="molecule type" value="Genomic_DNA"/>
</dbReference>
<dbReference type="RefSeq" id="XP_024712288.1">
    <property type="nucleotide sequence ID" value="XM_024859619.1"/>
</dbReference>
<dbReference type="GO" id="GO:1902660">
    <property type="term" value="P:negative regulation of glucose mediated signaling pathway"/>
    <property type="evidence" value="ECO:0007669"/>
    <property type="project" value="TreeGrafter"/>
</dbReference>
<dbReference type="VEuPathDB" id="FungiDB:C7M61_004297"/>
<keyword evidence="1" id="KW-0378">Hydrolase</keyword>
<dbReference type="STRING" id="418784.A0A2P7YIQ0"/>
<dbReference type="Pfam" id="PF02112">
    <property type="entry name" value="PDEase_II"/>
    <property type="match status" value="1"/>
</dbReference>
<evidence type="ECO:0000256" key="1">
    <source>
        <dbReference type="PIRNR" id="PIRNR000962"/>
    </source>
</evidence>
<dbReference type="PANTHER" id="PTHR28283:SF1">
    <property type="entry name" value="3',5'-CYCLIC-NUCLEOTIDE PHOSPHODIESTERASE 1"/>
    <property type="match status" value="1"/>
</dbReference>
<dbReference type="OrthoDB" id="258495at2759"/>
<dbReference type="PIRSF" id="PIRSF000962">
    <property type="entry name" value="Cyc_nuc_PDEase"/>
    <property type="match status" value="1"/>
</dbReference>
<accession>A0A2P7YIQ0</accession>
<dbReference type="PANTHER" id="PTHR28283">
    <property type="entry name" value="3',5'-CYCLIC-NUCLEOTIDE PHOSPHODIESTERASE 1"/>
    <property type="match status" value="1"/>
</dbReference>
<dbReference type="InterPro" id="IPR036866">
    <property type="entry name" value="RibonucZ/Hydroxyglut_hydro"/>
</dbReference>
<comment type="similarity">
    <text evidence="1">Belongs to the cyclic nucleotide phosphodiesterase class-II family.</text>
</comment>
<gene>
    <name evidence="2" type="ORF">C7M61_004297</name>
</gene>
<dbReference type="GO" id="GO:0047555">
    <property type="term" value="F:3',5'-cyclic-GMP phosphodiesterase activity"/>
    <property type="evidence" value="ECO:0007669"/>
    <property type="project" value="TreeGrafter"/>
</dbReference>
<dbReference type="AlphaFoldDB" id="A0A2P7YIQ0"/>
<evidence type="ECO:0008006" key="4">
    <source>
        <dbReference type="Google" id="ProtNLM"/>
    </source>
</evidence>
<organism evidence="2 3">
    <name type="scientific">Candidozyma pseudohaemuli</name>
    <dbReference type="NCBI Taxonomy" id="418784"/>
    <lineage>
        <taxon>Eukaryota</taxon>
        <taxon>Fungi</taxon>
        <taxon>Dikarya</taxon>
        <taxon>Ascomycota</taxon>
        <taxon>Saccharomycotina</taxon>
        <taxon>Pichiomycetes</taxon>
        <taxon>Metschnikowiaceae</taxon>
        <taxon>Candidozyma</taxon>
    </lineage>
</organism>
<name>A0A2P7YIQ0_9ASCO</name>
<dbReference type="GO" id="GO:0004115">
    <property type="term" value="F:3',5'-cyclic-AMP phosphodiesterase activity"/>
    <property type="evidence" value="ECO:0007669"/>
    <property type="project" value="UniProtKB-UniRule"/>
</dbReference>
<dbReference type="SUPFAM" id="SSF56281">
    <property type="entry name" value="Metallo-hydrolase/oxidoreductase"/>
    <property type="match status" value="1"/>
</dbReference>
<evidence type="ECO:0000313" key="3">
    <source>
        <dbReference type="Proteomes" id="UP000241107"/>
    </source>
</evidence>
<reference evidence="2 3" key="1">
    <citation type="submission" date="2018-03" db="EMBL/GenBank/DDBJ databases">
        <title>Candida pseudohaemulonii genome assembly and annotation.</title>
        <authorList>
            <person name="Munoz J.F."/>
            <person name="Gade L.G."/>
            <person name="Chow N.A."/>
            <person name="Litvintseva A.P."/>
            <person name="Loparev V.N."/>
            <person name="Cuomo C.A."/>
        </authorList>
    </citation>
    <scope>NUCLEOTIDE SEQUENCE [LARGE SCALE GENOMIC DNA]</scope>
    <source>
        <strain evidence="2 3">B12108</strain>
    </source>
</reference>
<dbReference type="GeneID" id="36567685"/>
<comment type="caution">
    <text evidence="2">The sequence shown here is derived from an EMBL/GenBank/DDBJ whole genome shotgun (WGS) entry which is preliminary data.</text>
</comment>
<dbReference type="GO" id="GO:0006198">
    <property type="term" value="P:cAMP catabolic process"/>
    <property type="evidence" value="ECO:0007669"/>
    <property type="project" value="UniProtKB-UniRule"/>
</dbReference>
<proteinExistence type="inferred from homology"/>
<dbReference type="Proteomes" id="UP000241107">
    <property type="component" value="Unassembled WGS sequence"/>
</dbReference>
<dbReference type="CDD" id="cd07735">
    <property type="entry name" value="class_II_PDE_MBL-fold"/>
    <property type="match status" value="1"/>
</dbReference>
<protein>
    <recommendedName>
        <fullName evidence="4">3',5'-cyclic-nucleotide phosphodiesterase</fullName>
    </recommendedName>
</protein>
<sequence>MSFDITFLGTLGGPIEASTCALLVKPHGVEYSAISPANLPLLQIDAGSGYLLLAELIADKQSPSRLLRLYGDCGKIEDYVELKPCFPFADLSENAFGSLKRVMLCVPTVLLTHPHLDHIAALVLNLAEVDFKNNGLTVYGSQFTADTLKKHIFNGKVWPDMISLGTFALAPVAAKSPFTTNNGIYKVTMFELQHGVTQSDNGPVPYLSLAYLIHHIPSDSRLLVFGDFEADSNLGKEYNRQIWLKVAPFIADGSLKAIVLECSMATQKEPAELYGHLMPQHLIGELEVLLAFSSKSLDGFNVIVTHVKDTPGALDPRKQVLQELRDLAKQSGLGVRFSMALSGLSVTI</sequence>
<dbReference type="PRINTS" id="PR00388">
    <property type="entry name" value="PDIESTERASE2"/>
</dbReference>
<keyword evidence="1" id="KW-0114">cAMP</keyword>
<keyword evidence="3" id="KW-1185">Reference proteome</keyword>
<dbReference type="Gene3D" id="3.60.15.10">
    <property type="entry name" value="Ribonuclease Z/Hydroxyacylglutathione hydrolase-like"/>
    <property type="match status" value="1"/>
</dbReference>